<reference evidence="2 3" key="1">
    <citation type="submission" date="2015-01" db="EMBL/GenBank/DDBJ databases">
        <title>Evolution of Trichinella species and genotypes.</title>
        <authorList>
            <person name="Korhonen P.K."/>
            <person name="Edoardo P."/>
            <person name="Giuseppe L.R."/>
            <person name="Gasser R.B."/>
        </authorList>
    </citation>
    <scope>NUCLEOTIDE SEQUENCE [LARGE SCALE GENOMIC DNA]</scope>
    <source>
        <strain evidence="2">ISS470</strain>
    </source>
</reference>
<organism evidence="2 3">
    <name type="scientific">Trichinella pseudospiralis</name>
    <name type="common">Parasitic roundworm</name>
    <dbReference type="NCBI Taxonomy" id="6337"/>
    <lineage>
        <taxon>Eukaryota</taxon>
        <taxon>Metazoa</taxon>
        <taxon>Ecdysozoa</taxon>
        <taxon>Nematoda</taxon>
        <taxon>Enoplea</taxon>
        <taxon>Dorylaimia</taxon>
        <taxon>Trichinellida</taxon>
        <taxon>Trichinellidae</taxon>
        <taxon>Trichinella</taxon>
    </lineage>
</organism>
<evidence type="ECO:0000313" key="3">
    <source>
        <dbReference type="Proteomes" id="UP000054995"/>
    </source>
</evidence>
<feature type="region of interest" description="Disordered" evidence="1">
    <location>
        <begin position="14"/>
        <end position="36"/>
    </location>
</feature>
<accession>A0A0V1C469</accession>
<feature type="non-terminal residue" evidence="2">
    <location>
        <position position="1"/>
    </location>
</feature>
<keyword evidence="3" id="KW-1185">Reference proteome</keyword>
<dbReference type="AlphaFoldDB" id="A0A0V1C469"/>
<protein>
    <submittedName>
        <fullName evidence="2">Uncharacterized protein</fullName>
    </submittedName>
</protein>
<evidence type="ECO:0000256" key="1">
    <source>
        <dbReference type="SAM" id="MobiDB-lite"/>
    </source>
</evidence>
<sequence length="36" mass="3900">LRYQRPAALLDPRYGIRSKVKPGSTAPAPPPAPLPF</sequence>
<feature type="non-terminal residue" evidence="2">
    <location>
        <position position="36"/>
    </location>
</feature>
<dbReference type="EMBL" id="JYDT01005691">
    <property type="protein sequence ID" value="KRY44007.1"/>
    <property type="molecule type" value="Genomic_DNA"/>
</dbReference>
<dbReference type="Proteomes" id="UP000054995">
    <property type="component" value="Unassembled WGS sequence"/>
</dbReference>
<evidence type="ECO:0000313" key="2">
    <source>
        <dbReference type="EMBL" id="KRY44007.1"/>
    </source>
</evidence>
<feature type="compositionally biased region" description="Pro residues" evidence="1">
    <location>
        <begin position="27"/>
        <end position="36"/>
    </location>
</feature>
<comment type="caution">
    <text evidence="2">The sequence shown here is derived from an EMBL/GenBank/DDBJ whole genome shotgun (WGS) entry which is preliminary data.</text>
</comment>
<proteinExistence type="predicted"/>
<name>A0A0V1C469_TRIPS</name>
<gene>
    <name evidence="2" type="ORF">T4D_11810</name>
</gene>